<feature type="region of interest" description="Disordered" evidence="1">
    <location>
        <begin position="186"/>
        <end position="223"/>
    </location>
</feature>
<dbReference type="EMBL" id="WIUZ02000006">
    <property type="protein sequence ID" value="KAF9786095.1"/>
    <property type="molecule type" value="Genomic_DNA"/>
</dbReference>
<reference evidence="2" key="2">
    <citation type="submission" date="2020-11" db="EMBL/GenBank/DDBJ databases">
        <authorList>
            <consortium name="DOE Joint Genome Institute"/>
            <person name="Kuo A."/>
            <person name="Miyauchi S."/>
            <person name="Kiss E."/>
            <person name="Drula E."/>
            <person name="Kohler A."/>
            <person name="Sanchez-Garcia M."/>
            <person name="Andreopoulos B."/>
            <person name="Barry K.W."/>
            <person name="Bonito G."/>
            <person name="Buee M."/>
            <person name="Carver A."/>
            <person name="Chen C."/>
            <person name="Cichocki N."/>
            <person name="Clum A."/>
            <person name="Culley D."/>
            <person name="Crous P.W."/>
            <person name="Fauchery L."/>
            <person name="Girlanda M."/>
            <person name="Hayes R."/>
            <person name="Keri Z."/>
            <person name="Labutti K."/>
            <person name="Lipzen A."/>
            <person name="Lombard V."/>
            <person name="Magnuson J."/>
            <person name="Maillard F."/>
            <person name="Morin E."/>
            <person name="Murat C."/>
            <person name="Nolan M."/>
            <person name="Ohm R."/>
            <person name="Pangilinan J."/>
            <person name="Pereira M."/>
            <person name="Perotto S."/>
            <person name="Peter M."/>
            <person name="Riley R."/>
            <person name="Sitrit Y."/>
            <person name="Stielow B."/>
            <person name="Szollosi G."/>
            <person name="Zifcakova L."/>
            <person name="Stursova M."/>
            <person name="Spatafora J.W."/>
            <person name="Tedersoo L."/>
            <person name="Vaario L.-M."/>
            <person name="Yamada A."/>
            <person name="Yan M."/>
            <person name="Wang P."/>
            <person name="Xu J."/>
            <person name="Bruns T."/>
            <person name="Baldrian P."/>
            <person name="Vilgalys R."/>
            <person name="Henrissat B."/>
            <person name="Grigoriev I.V."/>
            <person name="Hibbett D."/>
            <person name="Nagy L.G."/>
            <person name="Martin F.M."/>
        </authorList>
    </citation>
    <scope>NUCLEOTIDE SEQUENCE</scope>
    <source>
        <strain evidence="2">UH-Tt-Lm1</strain>
    </source>
</reference>
<proteinExistence type="predicted"/>
<dbReference type="AlphaFoldDB" id="A0A9P6HFD4"/>
<evidence type="ECO:0000256" key="1">
    <source>
        <dbReference type="SAM" id="MobiDB-lite"/>
    </source>
</evidence>
<protein>
    <submittedName>
        <fullName evidence="2">Uncharacterized protein</fullName>
    </submittedName>
</protein>
<sequence length="223" mass="24618">MSHVCYEGSCASGPQRLFSSSRGLHQHQKKIHKDIPEQETSLGASRSLKRKRDEEEEELRRCQDVEARRLALEALEAMNHEPELPPVPLLDRAVDTGLQRRARARRLPARFRDPLPVSSPPIPRTTEPRREIVQPGSPGLDDSGLGRGTAIDGINRDSAERTITNTNSFGVFREFLTVSSHNPRDPDIFADAHPPLPAPQSVGSNLMVIPPDPGAPKVQSLNA</sequence>
<reference evidence="2" key="1">
    <citation type="journal article" date="2020" name="Nat. Commun.">
        <title>Large-scale genome sequencing of mycorrhizal fungi provides insights into the early evolution of symbiotic traits.</title>
        <authorList>
            <person name="Miyauchi S."/>
            <person name="Kiss E."/>
            <person name="Kuo A."/>
            <person name="Drula E."/>
            <person name="Kohler A."/>
            <person name="Sanchez-Garcia M."/>
            <person name="Morin E."/>
            <person name="Andreopoulos B."/>
            <person name="Barry K.W."/>
            <person name="Bonito G."/>
            <person name="Buee M."/>
            <person name="Carver A."/>
            <person name="Chen C."/>
            <person name="Cichocki N."/>
            <person name="Clum A."/>
            <person name="Culley D."/>
            <person name="Crous P.W."/>
            <person name="Fauchery L."/>
            <person name="Girlanda M."/>
            <person name="Hayes R.D."/>
            <person name="Keri Z."/>
            <person name="LaButti K."/>
            <person name="Lipzen A."/>
            <person name="Lombard V."/>
            <person name="Magnuson J."/>
            <person name="Maillard F."/>
            <person name="Murat C."/>
            <person name="Nolan M."/>
            <person name="Ohm R.A."/>
            <person name="Pangilinan J."/>
            <person name="Pereira M.F."/>
            <person name="Perotto S."/>
            <person name="Peter M."/>
            <person name="Pfister S."/>
            <person name="Riley R."/>
            <person name="Sitrit Y."/>
            <person name="Stielow J.B."/>
            <person name="Szollosi G."/>
            <person name="Zifcakova L."/>
            <person name="Stursova M."/>
            <person name="Spatafora J.W."/>
            <person name="Tedersoo L."/>
            <person name="Vaario L.M."/>
            <person name="Yamada A."/>
            <person name="Yan M."/>
            <person name="Wang P."/>
            <person name="Xu J."/>
            <person name="Bruns T."/>
            <person name="Baldrian P."/>
            <person name="Vilgalys R."/>
            <person name="Dunand C."/>
            <person name="Henrissat B."/>
            <person name="Grigoriev I.V."/>
            <person name="Hibbett D."/>
            <person name="Nagy L.G."/>
            <person name="Martin F.M."/>
        </authorList>
    </citation>
    <scope>NUCLEOTIDE SEQUENCE</scope>
    <source>
        <strain evidence="2">UH-Tt-Lm1</strain>
    </source>
</reference>
<gene>
    <name evidence="2" type="ORF">BJ322DRAFT_1020212</name>
</gene>
<name>A0A9P6HFD4_9AGAM</name>
<feature type="region of interest" description="Disordered" evidence="1">
    <location>
        <begin position="112"/>
        <end position="146"/>
    </location>
</feature>
<accession>A0A9P6HFD4</accession>
<feature type="region of interest" description="Disordered" evidence="1">
    <location>
        <begin position="14"/>
        <end position="62"/>
    </location>
</feature>
<evidence type="ECO:0000313" key="3">
    <source>
        <dbReference type="Proteomes" id="UP000736335"/>
    </source>
</evidence>
<keyword evidence="3" id="KW-1185">Reference proteome</keyword>
<comment type="caution">
    <text evidence="2">The sequence shown here is derived from an EMBL/GenBank/DDBJ whole genome shotgun (WGS) entry which is preliminary data.</text>
</comment>
<dbReference type="Proteomes" id="UP000736335">
    <property type="component" value="Unassembled WGS sequence"/>
</dbReference>
<organism evidence="2 3">
    <name type="scientific">Thelephora terrestris</name>
    <dbReference type="NCBI Taxonomy" id="56493"/>
    <lineage>
        <taxon>Eukaryota</taxon>
        <taxon>Fungi</taxon>
        <taxon>Dikarya</taxon>
        <taxon>Basidiomycota</taxon>
        <taxon>Agaricomycotina</taxon>
        <taxon>Agaricomycetes</taxon>
        <taxon>Thelephorales</taxon>
        <taxon>Thelephoraceae</taxon>
        <taxon>Thelephora</taxon>
    </lineage>
</organism>
<evidence type="ECO:0000313" key="2">
    <source>
        <dbReference type="EMBL" id="KAF9786095.1"/>
    </source>
</evidence>